<evidence type="ECO:0000313" key="2">
    <source>
        <dbReference type="EMBL" id="AET64743.1"/>
    </source>
</evidence>
<organism evidence="2 3">
    <name type="scientific">Methanothrix harundinacea (strain 6Ac)</name>
    <name type="common">Methanosaeta harundinacea</name>
    <dbReference type="NCBI Taxonomy" id="1110509"/>
    <lineage>
        <taxon>Archaea</taxon>
        <taxon>Methanobacteriati</taxon>
        <taxon>Methanobacteriota</taxon>
        <taxon>Stenosarchaea group</taxon>
        <taxon>Methanomicrobia</taxon>
        <taxon>Methanotrichales</taxon>
        <taxon>Methanotrichaceae</taxon>
        <taxon>Methanothrix</taxon>
    </lineage>
</organism>
<dbReference type="HOGENOM" id="CLU_072982_0_0_2"/>
<sequence length="319" mass="34594">MSEIDELRSLTAGRSPKRGLQRNFATKFGPLSVAIFLFSMIIISSAQLGYEPGEREAERLFELGLGGPWIISERHPEMYPPENKTMPPAPELSWYSDYFSIVSFGGREVERYYVTGTPVIYGAGPGGRPIALPQPPAAAGLWILGPSSWTEYAIAPKGAYLRLIALHPAGGAADLYEITPSSRAVQRRYTLYPGYSLIAFHPEEVGRHILLFSADGVTSNVVVVDVRQAAWPGPGPGPQPGYGSSQVTLRSANLRGYSVYVDGAYVGSDGQVGDAKDGIFTITVSGGRSHTITVYGSGRTCRCDYYYESGRSYEIDLCS</sequence>
<reference evidence="2 3" key="1">
    <citation type="journal article" date="2012" name="PLoS ONE">
        <title>The genome characteristics and predicted function of methyl-group oxidation pathway in the obligate aceticlastic methanogens, Methanosaeta spp.</title>
        <authorList>
            <person name="Zhu J."/>
            <person name="Zheng H."/>
            <person name="Ai G."/>
            <person name="Zhang G."/>
            <person name="Liu D."/>
            <person name="Liu X."/>
            <person name="Dong X."/>
        </authorList>
    </citation>
    <scope>NUCLEOTIDE SEQUENCE [LARGE SCALE GENOMIC DNA]</scope>
    <source>
        <strain evidence="2 3">6Ac</strain>
    </source>
</reference>
<keyword evidence="1" id="KW-1133">Transmembrane helix</keyword>
<dbReference type="KEGG" id="mhi:Mhar_1379"/>
<keyword evidence="1" id="KW-0472">Membrane</keyword>
<dbReference type="EMBL" id="CP003117">
    <property type="protein sequence ID" value="AET64743.1"/>
    <property type="molecule type" value="Genomic_DNA"/>
</dbReference>
<evidence type="ECO:0000313" key="3">
    <source>
        <dbReference type="Proteomes" id="UP000005877"/>
    </source>
</evidence>
<dbReference type="PATRIC" id="fig|1110509.7.peg.1532"/>
<keyword evidence="3" id="KW-1185">Reference proteome</keyword>
<dbReference type="Proteomes" id="UP000005877">
    <property type="component" value="Chromosome"/>
</dbReference>
<gene>
    <name evidence="2" type="ordered locus">Mhar_1379</name>
</gene>
<accession>G7WKB6</accession>
<proteinExistence type="predicted"/>
<feature type="transmembrane region" description="Helical" evidence="1">
    <location>
        <begin position="28"/>
        <end position="50"/>
    </location>
</feature>
<dbReference type="AlphaFoldDB" id="G7WKB6"/>
<name>G7WKB6_METH6</name>
<evidence type="ECO:0000256" key="1">
    <source>
        <dbReference type="SAM" id="Phobius"/>
    </source>
</evidence>
<keyword evidence="1" id="KW-0812">Transmembrane</keyword>
<protein>
    <submittedName>
        <fullName evidence="2">Uncharacterized protein</fullName>
    </submittedName>
</protein>